<keyword evidence="5 10" id="KW-0547">Nucleotide-binding</keyword>
<evidence type="ECO:0000256" key="1">
    <source>
        <dbReference type="ARBA" id="ARBA00006529"/>
    </source>
</evidence>
<feature type="compositionally biased region" description="Polar residues" evidence="11">
    <location>
        <begin position="145"/>
        <end position="176"/>
    </location>
</feature>
<dbReference type="InterPro" id="IPR011009">
    <property type="entry name" value="Kinase-like_dom_sf"/>
</dbReference>
<feature type="compositionally biased region" description="Acidic residues" evidence="11">
    <location>
        <begin position="422"/>
        <end position="436"/>
    </location>
</feature>
<dbReference type="AlphaFoldDB" id="A0A176VK30"/>
<keyword evidence="15" id="KW-1185">Reference proteome</keyword>
<evidence type="ECO:0000313" key="13">
    <source>
        <dbReference type="EMBL" id="BBN06644.1"/>
    </source>
</evidence>
<dbReference type="Proteomes" id="UP000077202">
    <property type="component" value="Unassembled WGS sequence"/>
</dbReference>
<dbReference type="GO" id="GO:0005524">
    <property type="term" value="F:ATP binding"/>
    <property type="evidence" value="ECO:0007669"/>
    <property type="project" value="UniProtKB-UniRule"/>
</dbReference>
<proteinExistence type="inferred from homology"/>
<feature type="domain" description="Protein kinase" evidence="12">
    <location>
        <begin position="563"/>
        <end position="816"/>
    </location>
</feature>
<feature type="compositionally biased region" description="Low complexity" evidence="11">
    <location>
        <begin position="851"/>
        <end position="867"/>
    </location>
</feature>
<dbReference type="SMART" id="SM00220">
    <property type="entry name" value="S_TKc"/>
    <property type="match status" value="1"/>
</dbReference>
<feature type="region of interest" description="Disordered" evidence="11">
    <location>
        <begin position="478"/>
        <end position="536"/>
    </location>
</feature>
<feature type="compositionally biased region" description="Basic and acidic residues" evidence="11">
    <location>
        <begin position="24"/>
        <end position="59"/>
    </location>
</feature>
<comment type="similarity">
    <text evidence="1">Belongs to the protein kinase superfamily. STE Ser/Thr protein kinase family. MAP kinase kinase kinase subfamily.</text>
</comment>
<dbReference type="InterPro" id="IPR000719">
    <property type="entry name" value="Prot_kinase_dom"/>
</dbReference>
<feature type="region of interest" description="Disordered" evidence="11">
    <location>
        <begin position="414"/>
        <end position="463"/>
    </location>
</feature>
<dbReference type="PROSITE" id="PS00108">
    <property type="entry name" value="PROTEIN_KINASE_ST"/>
    <property type="match status" value="1"/>
</dbReference>
<dbReference type="EC" id="2.7.11.25" evidence="2"/>
<keyword evidence="7 10" id="KW-0067">ATP-binding</keyword>
<dbReference type="PANTHER" id="PTHR48016">
    <property type="entry name" value="MAP KINASE KINASE KINASE SSK2-RELATED-RELATED"/>
    <property type="match status" value="1"/>
</dbReference>
<feature type="compositionally biased region" description="Basic and acidic residues" evidence="11">
    <location>
        <begin position="286"/>
        <end position="295"/>
    </location>
</feature>
<evidence type="ECO:0000256" key="10">
    <source>
        <dbReference type="PROSITE-ProRule" id="PRU10141"/>
    </source>
</evidence>
<dbReference type="InterPro" id="IPR050538">
    <property type="entry name" value="MAP_kinase_kinase_kinase"/>
</dbReference>
<dbReference type="SUPFAM" id="SSF56112">
    <property type="entry name" value="Protein kinase-like (PK-like)"/>
    <property type="match status" value="1"/>
</dbReference>
<dbReference type="InterPro" id="IPR017441">
    <property type="entry name" value="Protein_kinase_ATP_BS"/>
</dbReference>
<dbReference type="GO" id="GO:0005737">
    <property type="term" value="C:cytoplasm"/>
    <property type="evidence" value="ECO:0007669"/>
    <property type="project" value="TreeGrafter"/>
</dbReference>
<organism evidence="14 15">
    <name type="scientific">Marchantia polymorpha subsp. ruderalis</name>
    <dbReference type="NCBI Taxonomy" id="1480154"/>
    <lineage>
        <taxon>Eukaryota</taxon>
        <taxon>Viridiplantae</taxon>
        <taxon>Streptophyta</taxon>
        <taxon>Embryophyta</taxon>
        <taxon>Marchantiophyta</taxon>
        <taxon>Marchantiopsida</taxon>
        <taxon>Marchantiidae</taxon>
        <taxon>Marchantiales</taxon>
        <taxon>Marchantiaceae</taxon>
        <taxon>Marchantia</taxon>
    </lineage>
</organism>
<evidence type="ECO:0000313" key="14">
    <source>
        <dbReference type="EMBL" id="OAE21309.1"/>
    </source>
</evidence>
<keyword evidence="3" id="KW-0723">Serine/threonine-protein kinase</keyword>
<feature type="region of interest" description="Disordered" evidence="11">
    <location>
        <begin position="104"/>
        <end position="394"/>
    </location>
</feature>
<dbReference type="GO" id="GO:0004709">
    <property type="term" value="F:MAP kinase kinase kinase activity"/>
    <property type="evidence" value="ECO:0007669"/>
    <property type="project" value="UniProtKB-EC"/>
</dbReference>
<evidence type="ECO:0000256" key="5">
    <source>
        <dbReference type="ARBA" id="ARBA00022741"/>
    </source>
</evidence>
<dbReference type="Proteomes" id="UP001162541">
    <property type="component" value="Chromosome 3"/>
</dbReference>
<evidence type="ECO:0000256" key="2">
    <source>
        <dbReference type="ARBA" id="ARBA00012406"/>
    </source>
</evidence>
<keyword evidence="4" id="KW-0808">Transferase</keyword>
<dbReference type="InterPro" id="IPR008271">
    <property type="entry name" value="Ser/Thr_kinase_AS"/>
</dbReference>
<evidence type="ECO:0000313" key="16">
    <source>
        <dbReference type="Proteomes" id="UP001162541"/>
    </source>
</evidence>
<comment type="catalytic activity">
    <reaction evidence="8">
        <text>L-threonyl-[protein] + ATP = O-phospho-L-threonyl-[protein] + ADP + H(+)</text>
        <dbReference type="Rhea" id="RHEA:46608"/>
        <dbReference type="Rhea" id="RHEA-COMP:11060"/>
        <dbReference type="Rhea" id="RHEA-COMP:11605"/>
        <dbReference type="ChEBI" id="CHEBI:15378"/>
        <dbReference type="ChEBI" id="CHEBI:30013"/>
        <dbReference type="ChEBI" id="CHEBI:30616"/>
        <dbReference type="ChEBI" id="CHEBI:61977"/>
        <dbReference type="ChEBI" id="CHEBI:456216"/>
        <dbReference type="EC" id="2.7.11.25"/>
    </reaction>
</comment>
<sequence>MDTVRRAYPLKGGGGGGKGRRLDRRNAKKDISYNSARDSDYSSHDGSESSSHSREDWSDYRVSGPHSVEEITVVCEFLGLGGPASLGISPEAWNAAMASHPFDSSAGDPSMVIGDEARGVDSPRVSTPRGDARYAEDEEKEFTFVVSSRPTELENSSSAPTSRESCASSDSPSRSKGASVDREAGLDGLGKSPSKRKNDADALAVASFIEKHRPEPEKQSQRFWRRGNSLPAAPSKPMSPHPSSGIELRSRQGSLLGPKILDPHAQFQRVRSEPVTPADMPSPISREARQPRDEQSSTGSLSRGLPRVTRPLPGQRGSPDISQAAAAVAPREEAMPRLVDSSSRSSSDGSGEFRVSPRADKSPEQRASDRKQAMADFRPGSLNRPPPLNLHDLAPDMFSTHDLLIALAPVDVVRAPQSPSDSDVDDDGPPNDEDSVDSPPSRDNAVVGQTAESVHTPQDLVVEVRDPSSAVQIAVVSHDGSSAAGPDSRAPGVAGDGTAEGRPAAELQSNGELQPSPDGPSAPSEDSLSVNLTQSPVPVDGGLLDLSAVTDYETRPQTPTFPWSKGDLLGAGSFGTVYEAVDSNGSFFAVKEVSLTDTDRQAQQCISQLEQEIELLSRFKHDNIVQYLGTQRADGKLYIFLELVSKGSLASLCKKFKLTHSQIVAYTRQILKGLKYLHDMNIVHRDIKCANILVDVRGTCKLADFGLAKQISALDQLKSCKGSAYWMAPEVIDPKKTYWLPADIWSLGCSVLEMFTGSPPFGDQEWYRVLWKVGHGEAPPIPEELSDDAKDFLEQCLEVNPSKRPSATVLLQHKFVATSITPTNSGQLNPQMVVNSLHTIAEERSGDFTKSSGLSSRSSLGNSPVSPVSNGHSGH</sequence>
<reference evidence="13" key="2">
    <citation type="journal article" date="2019" name="Curr. Biol.">
        <title>Chromatin organization in early land plants reveals an ancestral association between H3K27me3, transposons, and constitutive heterochromatin.</title>
        <authorList>
            <person name="Montgomery S.A."/>
            <person name="Tanizawa Y."/>
            <person name="Galik B."/>
            <person name="Wang N."/>
            <person name="Ito T."/>
            <person name="Mochizuki T."/>
            <person name="Akimcheva S."/>
            <person name="Bowman J."/>
            <person name="Cognat V."/>
            <person name="Drouard L."/>
            <person name="Ekker H."/>
            <person name="Houng S."/>
            <person name="Kohchi T."/>
            <person name="Lin S."/>
            <person name="Liu L.D."/>
            <person name="Nakamura Y."/>
            <person name="Valeeva L.R."/>
            <person name="Shakirov E.V."/>
            <person name="Shippen D.E."/>
            <person name="Wei W."/>
            <person name="Yagura M."/>
            <person name="Yamaoka S."/>
            <person name="Yamato K.T."/>
            <person name="Liu C."/>
            <person name="Berger F."/>
        </authorList>
    </citation>
    <scope>NUCLEOTIDE SEQUENCE [LARGE SCALE GENOMIC DNA]</scope>
    <source>
        <strain evidence="13">Tak-1</strain>
    </source>
</reference>
<feature type="region of interest" description="Disordered" evidence="11">
    <location>
        <begin position="1"/>
        <end position="63"/>
    </location>
</feature>
<feature type="region of interest" description="Disordered" evidence="11">
    <location>
        <begin position="846"/>
        <end position="875"/>
    </location>
</feature>
<dbReference type="EMBL" id="LVLJ01003476">
    <property type="protein sequence ID" value="OAE21309.1"/>
    <property type="molecule type" value="Genomic_DNA"/>
</dbReference>
<reference evidence="14 15" key="1">
    <citation type="submission" date="2016-03" db="EMBL/GenBank/DDBJ databases">
        <title>Mechanisms controlling the formation of the plant cell surface in tip-growing cells are functionally conserved among land plants.</title>
        <authorList>
            <person name="Honkanen S."/>
            <person name="Jones V.A."/>
            <person name="Morieri G."/>
            <person name="Champion C."/>
            <person name="Hetherington A.J."/>
            <person name="Kelly S."/>
            <person name="Saint-Marcoux D."/>
            <person name="Proust H."/>
            <person name="Prescott H."/>
            <person name="Dolan L."/>
        </authorList>
    </citation>
    <scope>NUCLEOTIDE SEQUENCE [LARGE SCALE GENOMIC DNA]</scope>
    <source>
        <strain evidence="15">cv. Tak-1 and cv. Tak-2</strain>
        <tissue evidence="14">Whole gametophyte</tissue>
    </source>
</reference>
<evidence type="ECO:0000256" key="6">
    <source>
        <dbReference type="ARBA" id="ARBA00022777"/>
    </source>
</evidence>
<feature type="compositionally biased region" description="Low complexity" evidence="11">
    <location>
        <begin position="336"/>
        <end position="350"/>
    </location>
</feature>
<feature type="compositionally biased region" description="Polar residues" evidence="11">
    <location>
        <begin position="524"/>
        <end position="536"/>
    </location>
</feature>
<gene>
    <name evidence="14" type="ORF">AXG93_868s1470</name>
    <name evidence="13" type="ORF">Mp_3g22830</name>
</gene>
<dbReference type="FunFam" id="1.10.510.10:FF:000359">
    <property type="entry name" value="Mitogen-activated protein kinase 1, putative, expressed"/>
    <property type="match status" value="1"/>
</dbReference>
<feature type="compositionally biased region" description="Basic and acidic residues" evidence="11">
    <location>
        <begin position="209"/>
        <end position="220"/>
    </location>
</feature>
<dbReference type="PROSITE" id="PS50011">
    <property type="entry name" value="PROTEIN_KINASE_DOM"/>
    <property type="match status" value="1"/>
</dbReference>
<dbReference type="Gene3D" id="1.10.510.10">
    <property type="entry name" value="Transferase(Phosphotransferase) domain 1"/>
    <property type="match status" value="1"/>
</dbReference>
<evidence type="ECO:0000259" key="12">
    <source>
        <dbReference type="PROSITE" id="PS50011"/>
    </source>
</evidence>
<dbReference type="Pfam" id="PF00069">
    <property type="entry name" value="Pkinase"/>
    <property type="match status" value="1"/>
</dbReference>
<evidence type="ECO:0000256" key="9">
    <source>
        <dbReference type="ARBA" id="ARBA00048329"/>
    </source>
</evidence>
<accession>A0A176VK30</accession>
<evidence type="ECO:0000256" key="7">
    <source>
        <dbReference type="ARBA" id="ARBA00022840"/>
    </source>
</evidence>
<evidence type="ECO:0000256" key="4">
    <source>
        <dbReference type="ARBA" id="ARBA00022679"/>
    </source>
</evidence>
<dbReference type="PANTHER" id="PTHR48016:SF29">
    <property type="entry name" value="MITOGEN-ACTIVATED PROTEIN KINASE KINASE KINASE 1-RELATED"/>
    <property type="match status" value="1"/>
</dbReference>
<protein>
    <recommendedName>
        <fullName evidence="2">mitogen-activated protein kinase kinase kinase</fullName>
        <ecNumber evidence="2">2.7.11.25</ecNumber>
    </recommendedName>
</protein>
<keyword evidence="6" id="KW-0418">Kinase</keyword>
<evidence type="ECO:0000313" key="15">
    <source>
        <dbReference type="Proteomes" id="UP000077202"/>
    </source>
</evidence>
<evidence type="ECO:0000256" key="11">
    <source>
        <dbReference type="SAM" id="MobiDB-lite"/>
    </source>
</evidence>
<dbReference type="EMBL" id="AP019868">
    <property type="protein sequence ID" value="BBN06644.1"/>
    <property type="molecule type" value="Genomic_DNA"/>
</dbReference>
<feature type="compositionally biased region" description="Basic and acidic residues" evidence="11">
    <location>
        <begin position="355"/>
        <end position="373"/>
    </location>
</feature>
<evidence type="ECO:0000256" key="3">
    <source>
        <dbReference type="ARBA" id="ARBA00022527"/>
    </source>
</evidence>
<name>A0A176VK30_MARPO</name>
<evidence type="ECO:0000256" key="8">
    <source>
        <dbReference type="ARBA" id="ARBA00047559"/>
    </source>
</evidence>
<comment type="catalytic activity">
    <reaction evidence="9">
        <text>L-seryl-[protein] + ATP = O-phospho-L-seryl-[protein] + ADP + H(+)</text>
        <dbReference type="Rhea" id="RHEA:17989"/>
        <dbReference type="Rhea" id="RHEA-COMP:9863"/>
        <dbReference type="Rhea" id="RHEA-COMP:11604"/>
        <dbReference type="ChEBI" id="CHEBI:15378"/>
        <dbReference type="ChEBI" id="CHEBI:29999"/>
        <dbReference type="ChEBI" id="CHEBI:30616"/>
        <dbReference type="ChEBI" id="CHEBI:83421"/>
        <dbReference type="ChEBI" id="CHEBI:456216"/>
        <dbReference type="EC" id="2.7.11.25"/>
    </reaction>
</comment>
<feature type="binding site" evidence="10">
    <location>
        <position position="591"/>
    </location>
    <ligand>
        <name>ATP</name>
        <dbReference type="ChEBI" id="CHEBI:30616"/>
    </ligand>
</feature>
<dbReference type="PROSITE" id="PS00107">
    <property type="entry name" value="PROTEIN_KINASE_ATP"/>
    <property type="match status" value="1"/>
</dbReference>
<reference evidence="16" key="3">
    <citation type="journal article" date="2020" name="Curr. Biol.">
        <title>Chromatin organization in early land plants reveals an ancestral association between H3K27me3, transposons, and constitutive heterochromatin.</title>
        <authorList>
            <person name="Montgomery S.A."/>
            <person name="Tanizawa Y."/>
            <person name="Galik B."/>
            <person name="Wang N."/>
            <person name="Ito T."/>
            <person name="Mochizuki T."/>
            <person name="Akimcheva S."/>
            <person name="Bowman J.L."/>
            <person name="Cognat V."/>
            <person name="Marechal-Drouard L."/>
            <person name="Ekker H."/>
            <person name="Hong S.F."/>
            <person name="Kohchi T."/>
            <person name="Lin S.S."/>
            <person name="Liu L.D."/>
            <person name="Nakamura Y."/>
            <person name="Valeeva L.R."/>
            <person name="Shakirov E.V."/>
            <person name="Shippen D.E."/>
            <person name="Wei W.L."/>
            <person name="Yagura M."/>
            <person name="Yamaoka S."/>
            <person name="Yamato K.T."/>
            <person name="Liu C."/>
            <person name="Berger F."/>
        </authorList>
    </citation>
    <scope>NUCLEOTIDE SEQUENCE [LARGE SCALE GENOMIC DNA]</scope>
    <source>
        <strain evidence="16">Tak-1</strain>
    </source>
</reference>